<dbReference type="GO" id="GO:0008046">
    <property type="term" value="F:axon guidance receptor activity"/>
    <property type="evidence" value="ECO:0007669"/>
    <property type="project" value="TreeGrafter"/>
</dbReference>
<dbReference type="Proteomes" id="UP001460270">
    <property type="component" value="Unassembled WGS sequence"/>
</dbReference>
<evidence type="ECO:0000313" key="5">
    <source>
        <dbReference type="Proteomes" id="UP001460270"/>
    </source>
</evidence>
<dbReference type="EMBL" id="JBBPFD010000006">
    <property type="protein sequence ID" value="KAK7922044.1"/>
    <property type="molecule type" value="Genomic_DNA"/>
</dbReference>
<dbReference type="Gene3D" id="2.60.40.10">
    <property type="entry name" value="Immunoglobulins"/>
    <property type="match status" value="3"/>
</dbReference>
<dbReference type="InterPro" id="IPR013783">
    <property type="entry name" value="Ig-like_fold"/>
</dbReference>
<keyword evidence="1" id="KW-1015">Disulfide bond</keyword>
<feature type="domain" description="Ig-like" evidence="3">
    <location>
        <begin position="145"/>
        <end position="233"/>
    </location>
</feature>
<dbReference type="PROSITE" id="PS50835">
    <property type="entry name" value="IG_LIKE"/>
    <property type="match status" value="2"/>
</dbReference>
<evidence type="ECO:0000256" key="1">
    <source>
        <dbReference type="ARBA" id="ARBA00023157"/>
    </source>
</evidence>
<organism evidence="4 5">
    <name type="scientific">Mugilogobius chulae</name>
    <name type="common">yellowstripe goby</name>
    <dbReference type="NCBI Taxonomy" id="88201"/>
    <lineage>
        <taxon>Eukaryota</taxon>
        <taxon>Metazoa</taxon>
        <taxon>Chordata</taxon>
        <taxon>Craniata</taxon>
        <taxon>Vertebrata</taxon>
        <taxon>Euteleostomi</taxon>
        <taxon>Actinopterygii</taxon>
        <taxon>Neopterygii</taxon>
        <taxon>Teleostei</taxon>
        <taxon>Neoteleostei</taxon>
        <taxon>Acanthomorphata</taxon>
        <taxon>Gobiaria</taxon>
        <taxon>Gobiiformes</taxon>
        <taxon>Gobioidei</taxon>
        <taxon>Gobiidae</taxon>
        <taxon>Gobionellinae</taxon>
        <taxon>Mugilogobius</taxon>
    </lineage>
</organism>
<sequence>MLLIKNVAISDEGKYVCVARNSAGDDVKNVKLELEQQEPSINGQKGKSFAKITAVSYQTMLLDCKVEAKPEARIWWINLYGQSYAVGYFGGRFQVHRNGSLEIRGVRKNDEGRYTCFAKNALGESTLTVEVEVASLAEKPSFAFPNIEIIPIRQDAGGDVALECPARGKPWPEFAWLLPNGTMLPPGARLHRFQHFSNNGTLKISKPEPGDKGVYRCLAKNVAGQAEKRYALEAGRKPLIRGSAVNHMPSAPTLTPHWLLSKVHVPVQSLVMRPINTQAGNRVYHSN</sequence>
<dbReference type="AlphaFoldDB" id="A0AAW0PGK7"/>
<dbReference type="SMART" id="SM00409">
    <property type="entry name" value="IG"/>
    <property type="match status" value="2"/>
</dbReference>
<gene>
    <name evidence="4" type="ORF">WMY93_008946</name>
</gene>
<protein>
    <recommendedName>
        <fullName evidence="3">Ig-like domain-containing protein</fullName>
    </recommendedName>
</protein>
<evidence type="ECO:0000259" key="3">
    <source>
        <dbReference type="PROSITE" id="PS50835"/>
    </source>
</evidence>
<dbReference type="SUPFAM" id="SSF48726">
    <property type="entry name" value="Immunoglobulin"/>
    <property type="match status" value="3"/>
</dbReference>
<reference evidence="5" key="1">
    <citation type="submission" date="2024-04" db="EMBL/GenBank/DDBJ databases">
        <title>Salinicola lusitanus LLJ914,a marine bacterium isolated from the Okinawa Trough.</title>
        <authorList>
            <person name="Li J."/>
        </authorList>
    </citation>
    <scope>NUCLEOTIDE SEQUENCE [LARGE SCALE GENOMIC DNA]</scope>
</reference>
<dbReference type="SMART" id="SM00408">
    <property type="entry name" value="IGc2"/>
    <property type="match status" value="2"/>
</dbReference>
<dbReference type="PANTHER" id="PTHR45080:SF30">
    <property type="entry name" value="HEPARAN SULFATE PROTEOGLYCAN 2"/>
    <property type="match status" value="1"/>
</dbReference>
<dbReference type="GO" id="GO:0007156">
    <property type="term" value="P:homophilic cell adhesion via plasma membrane adhesion molecules"/>
    <property type="evidence" value="ECO:0007669"/>
    <property type="project" value="TreeGrafter"/>
</dbReference>
<dbReference type="PANTHER" id="PTHR45080">
    <property type="entry name" value="CONTACTIN 5"/>
    <property type="match status" value="1"/>
</dbReference>
<dbReference type="Pfam" id="PF07679">
    <property type="entry name" value="I-set"/>
    <property type="match status" value="3"/>
</dbReference>
<accession>A0AAW0PGK7</accession>
<name>A0AAW0PGK7_9GOBI</name>
<keyword evidence="2" id="KW-0393">Immunoglobulin domain</keyword>
<dbReference type="GO" id="GO:0005886">
    <property type="term" value="C:plasma membrane"/>
    <property type="evidence" value="ECO:0007669"/>
    <property type="project" value="TreeGrafter"/>
</dbReference>
<dbReference type="GO" id="GO:0043025">
    <property type="term" value="C:neuronal cell body"/>
    <property type="evidence" value="ECO:0007669"/>
    <property type="project" value="TreeGrafter"/>
</dbReference>
<dbReference type="InterPro" id="IPR050958">
    <property type="entry name" value="Cell_Adh-Cytoskel_Orgn"/>
</dbReference>
<dbReference type="InterPro" id="IPR003599">
    <property type="entry name" value="Ig_sub"/>
</dbReference>
<dbReference type="InterPro" id="IPR036179">
    <property type="entry name" value="Ig-like_dom_sf"/>
</dbReference>
<dbReference type="FunFam" id="2.60.40.10:FF:000032">
    <property type="entry name" value="palladin isoform X1"/>
    <property type="match status" value="1"/>
</dbReference>
<dbReference type="InterPro" id="IPR007110">
    <property type="entry name" value="Ig-like_dom"/>
</dbReference>
<comment type="caution">
    <text evidence="4">The sequence shown here is derived from an EMBL/GenBank/DDBJ whole genome shotgun (WGS) entry which is preliminary data.</text>
</comment>
<evidence type="ECO:0000313" key="4">
    <source>
        <dbReference type="EMBL" id="KAK7922044.1"/>
    </source>
</evidence>
<feature type="domain" description="Ig-like" evidence="3">
    <location>
        <begin position="39"/>
        <end position="134"/>
    </location>
</feature>
<evidence type="ECO:0000256" key="2">
    <source>
        <dbReference type="ARBA" id="ARBA00023319"/>
    </source>
</evidence>
<dbReference type="GO" id="GO:0030424">
    <property type="term" value="C:axon"/>
    <property type="evidence" value="ECO:0007669"/>
    <property type="project" value="TreeGrafter"/>
</dbReference>
<keyword evidence="5" id="KW-1185">Reference proteome</keyword>
<dbReference type="InterPro" id="IPR003598">
    <property type="entry name" value="Ig_sub2"/>
</dbReference>
<proteinExistence type="predicted"/>
<dbReference type="InterPro" id="IPR013098">
    <property type="entry name" value="Ig_I-set"/>
</dbReference>
<dbReference type="GO" id="GO:0050808">
    <property type="term" value="P:synapse organization"/>
    <property type="evidence" value="ECO:0007669"/>
    <property type="project" value="TreeGrafter"/>
</dbReference>